<reference evidence="4" key="1">
    <citation type="submission" date="2020-01" db="EMBL/GenBank/DDBJ databases">
        <authorList>
            <person name="Fang Y."/>
            <person name="Sun R."/>
            <person name="Nie L."/>
            <person name="He J."/>
            <person name="Hao L."/>
            <person name="Wang L."/>
            <person name="Su S."/>
            <person name="Lv E."/>
            <person name="Zhang Z."/>
            <person name="Xie R."/>
            <person name="Liu H."/>
        </authorList>
    </citation>
    <scope>NUCLEOTIDE SEQUENCE [LARGE SCALE GENOMIC DNA]</scope>
    <source>
        <strain evidence="4">XCT-53</strain>
    </source>
</reference>
<organism evidence="3 4">
    <name type="scientific">Pannonibacter tanglangensis</name>
    <dbReference type="NCBI Taxonomy" id="2750084"/>
    <lineage>
        <taxon>Bacteria</taxon>
        <taxon>Pseudomonadati</taxon>
        <taxon>Pseudomonadota</taxon>
        <taxon>Alphaproteobacteria</taxon>
        <taxon>Hyphomicrobiales</taxon>
        <taxon>Stappiaceae</taxon>
        <taxon>Pannonibacter</taxon>
    </lineage>
</organism>
<dbReference type="EMBL" id="JAABLQ010000001">
    <property type="protein sequence ID" value="NBN79350.1"/>
    <property type="molecule type" value="Genomic_DNA"/>
</dbReference>
<protein>
    <submittedName>
        <fullName evidence="3">Uncharacterized protein</fullName>
    </submittedName>
</protein>
<gene>
    <name evidence="3" type="ORF">GWI72_13820</name>
</gene>
<accession>A0A7X5JAF0</accession>
<feature type="coiled-coil region" evidence="1">
    <location>
        <begin position="74"/>
        <end position="108"/>
    </location>
</feature>
<evidence type="ECO:0000256" key="2">
    <source>
        <dbReference type="SAM" id="MobiDB-lite"/>
    </source>
</evidence>
<evidence type="ECO:0000256" key="1">
    <source>
        <dbReference type="SAM" id="Coils"/>
    </source>
</evidence>
<keyword evidence="1" id="KW-0175">Coiled coil</keyword>
<dbReference type="Proteomes" id="UP000586722">
    <property type="component" value="Unassembled WGS sequence"/>
</dbReference>
<proteinExistence type="predicted"/>
<evidence type="ECO:0000313" key="4">
    <source>
        <dbReference type="Proteomes" id="UP000586722"/>
    </source>
</evidence>
<sequence>MISYLVDAVLLIALAITSVKMVTMYRELRRLGSYHTDYQRIFDQTALALDGIEVSIQELNVRGSQVLNALGSRMDDARELIAEIDGLIREAKRQQSVLKAELKQLSAELAVRPSAGQFTPSDSEPAGHAGKEAPRRHDPLLAGQAQPTEMRVHRIDDMQTGPFRSVSMHRKDDLT</sequence>
<dbReference type="RefSeq" id="WP_161708959.1">
    <property type="nucleotide sequence ID" value="NZ_JAABLQ010000001.1"/>
</dbReference>
<evidence type="ECO:0000313" key="3">
    <source>
        <dbReference type="EMBL" id="NBN79350.1"/>
    </source>
</evidence>
<comment type="caution">
    <text evidence="3">The sequence shown here is derived from an EMBL/GenBank/DDBJ whole genome shotgun (WGS) entry which is preliminary data.</text>
</comment>
<keyword evidence="4" id="KW-1185">Reference proteome</keyword>
<name>A0A7X5JAF0_9HYPH</name>
<feature type="region of interest" description="Disordered" evidence="2">
    <location>
        <begin position="113"/>
        <end position="175"/>
    </location>
</feature>
<feature type="compositionally biased region" description="Basic and acidic residues" evidence="2">
    <location>
        <begin position="129"/>
        <end position="139"/>
    </location>
</feature>
<dbReference type="AlphaFoldDB" id="A0A7X5JAF0"/>